<name>A0ABW3E4D7_9ACTN</name>
<keyword evidence="1" id="KW-1133">Transmembrane helix</keyword>
<dbReference type="PANTHER" id="PTHR12147:SF26">
    <property type="entry name" value="PEPTIDASE M28 DOMAIN-CONTAINING PROTEIN"/>
    <property type="match status" value="1"/>
</dbReference>
<comment type="caution">
    <text evidence="3">The sequence shown here is derived from an EMBL/GenBank/DDBJ whole genome shotgun (WGS) entry which is preliminary data.</text>
</comment>
<dbReference type="Gene3D" id="3.40.630.10">
    <property type="entry name" value="Zn peptidases"/>
    <property type="match status" value="1"/>
</dbReference>
<feature type="non-terminal residue" evidence="3">
    <location>
        <position position="1"/>
    </location>
</feature>
<feature type="non-terminal residue" evidence="3">
    <location>
        <position position="255"/>
    </location>
</feature>
<feature type="transmembrane region" description="Helical" evidence="1">
    <location>
        <begin position="229"/>
        <end position="249"/>
    </location>
</feature>
<sequence length="255" mass="27342">DGVLGAEAFVRRHPLGRAGGVLLNWEARGVRGPSLMFETSRNNARLVETFADAVPAPRGDSSMVELYRLLPNNTDFTPLTRAGFTGMNFAHIRGSSLYHTAADSIANLDPGSLQHHGANMLALTRALGGADLRTLTADHDVTYFRALGVMITYPGTAVLPLAVLAVLAVVVLAAFGRVRRLLTLPRLAVATVSAVLPLLASVVMAQGLWELLVGLRPEYDTMGGLLHRPQAFEAAIAALSATAVLCWYLPLRRRL</sequence>
<feature type="transmembrane region" description="Helical" evidence="1">
    <location>
        <begin position="187"/>
        <end position="209"/>
    </location>
</feature>
<dbReference type="SUPFAM" id="SSF53187">
    <property type="entry name" value="Zn-dependent exopeptidases"/>
    <property type="match status" value="1"/>
</dbReference>
<proteinExistence type="predicted"/>
<evidence type="ECO:0000259" key="2">
    <source>
        <dbReference type="Pfam" id="PF04389"/>
    </source>
</evidence>
<dbReference type="Pfam" id="PF04389">
    <property type="entry name" value="Peptidase_M28"/>
    <property type="match status" value="1"/>
</dbReference>
<feature type="transmembrane region" description="Helical" evidence="1">
    <location>
        <begin position="157"/>
        <end position="175"/>
    </location>
</feature>
<evidence type="ECO:0000313" key="3">
    <source>
        <dbReference type="EMBL" id="MFD0890953.1"/>
    </source>
</evidence>
<keyword evidence="1" id="KW-0812">Transmembrane</keyword>
<accession>A0ABW3E4D7</accession>
<reference evidence="4" key="1">
    <citation type="journal article" date="2019" name="Int. J. Syst. Evol. Microbiol.">
        <title>The Global Catalogue of Microorganisms (GCM) 10K type strain sequencing project: providing services to taxonomists for standard genome sequencing and annotation.</title>
        <authorList>
            <consortium name="The Broad Institute Genomics Platform"/>
            <consortium name="The Broad Institute Genome Sequencing Center for Infectious Disease"/>
            <person name="Wu L."/>
            <person name="Ma J."/>
        </authorList>
    </citation>
    <scope>NUCLEOTIDE SEQUENCE [LARGE SCALE GENOMIC DNA]</scope>
    <source>
        <strain evidence="4">CCUG 62974</strain>
    </source>
</reference>
<keyword evidence="1" id="KW-0472">Membrane</keyword>
<feature type="domain" description="Peptidase M28" evidence="2">
    <location>
        <begin position="2"/>
        <end position="123"/>
    </location>
</feature>
<dbReference type="InterPro" id="IPR045175">
    <property type="entry name" value="M28_fam"/>
</dbReference>
<dbReference type="EMBL" id="JBHTHX010002801">
    <property type="protein sequence ID" value="MFD0890953.1"/>
    <property type="molecule type" value="Genomic_DNA"/>
</dbReference>
<organism evidence="3 4">
    <name type="scientific">Streptosporangium algeriense</name>
    <dbReference type="NCBI Taxonomy" id="1682748"/>
    <lineage>
        <taxon>Bacteria</taxon>
        <taxon>Bacillati</taxon>
        <taxon>Actinomycetota</taxon>
        <taxon>Actinomycetes</taxon>
        <taxon>Streptosporangiales</taxon>
        <taxon>Streptosporangiaceae</taxon>
        <taxon>Streptosporangium</taxon>
    </lineage>
</organism>
<evidence type="ECO:0000256" key="1">
    <source>
        <dbReference type="SAM" id="Phobius"/>
    </source>
</evidence>
<dbReference type="InterPro" id="IPR007484">
    <property type="entry name" value="Peptidase_M28"/>
</dbReference>
<evidence type="ECO:0000313" key="4">
    <source>
        <dbReference type="Proteomes" id="UP001597024"/>
    </source>
</evidence>
<keyword evidence="4" id="KW-1185">Reference proteome</keyword>
<dbReference type="Proteomes" id="UP001597024">
    <property type="component" value="Unassembled WGS sequence"/>
</dbReference>
<protein>
    <submittedName>
        <fullName evidence="3">M28 family peptidase</fullName>
    </submittedName>
</protein>
<dbReference type="PANTHER" id="PTHR12147">
    <property type="entry name" value="METALLOPEPTIDASE M28 FAMILY MEMBER"/>
    <property type="match status" value="1"/>
</dbReference>
<gene>
    <name evidence="3" type="ORF">ACFQ08_40940</name>
</gene>